<protein>
    <submittedName>
        <fullName evidence="9">Probable electron transfer protein (PduS)</fullName>
    </submittedName>
</protein>
<dbReference type="PROSITE" id="PS00198">
    <property type="entry name" value="4FE4S_FER_1"/>
    <property type="match status" value="1"/>
</dbReference>
<dbReference type="InterPro" id="IPR037225">
    <property type="entry name" value="Nuo51_FMN-bd_sf"/>
</dbReference>
<dbReference type="InterPro" id="IPR026902">
    <property type="entry name" value="RnfC_N"/>
</dbReference>
<reference evidence="10" key="1">
    <citation type="journal article" date="2004" name="Environ. Microbiol.">
        <title>The genome of Desulfotalea psychrophila, a sulfate-reducing bacterium from permanently cold Arctic sediments.</title>
        <authorList>
            <person name="Rabus R."/>
            <person name="Ruepp A."/>
            <person name="Frickey T."/>
            <person name="Rattei T."/>
            <person name="Fartmann B."/>
            <person name="Stark M."/>
            <person name="Bauer M."/>
            <person name="Zibat A."/>
            <person name="Lombardot T."/>
            <person name="Becker I."/>
            <person name="Amann J."/>
            <person name="Gellner K."/>
            <person name="Teeling H."/>
            <person name="Leuschner W.D."/>
            <person name="Gloeckner F.-O."/>
            <person name="Lupas A.N."/>
            <person name="Amann R."/>
            <person name="Klenk H.-P."/>
        </authorList>
    </citation>
    <scope>NUCLEOTIDE SEQUENCE [LARGE SCALE GENOMIC DNA]</scope>
    <source>
        <strain evidence="10">DSM 12343 / LSv54</strain>
    </source>
</reference>
<proteinExistence type="predicted"/>
<gene>
    <name evidence="9" type="ordered locus">DP3044</name>
</gene>
<dbReference type="PANTHER" id="PTHR43034">
    <property type="entry name" value="ION-TRANSLOCATING OXIDOREDUCTASE COMPLEX SUBUNIT C"/>
    <property type="match status" value="1"/>
</dbReference>
<accession>Q6AIQ7</accession>
<keyword evidence="2" id="KW-0004">4Fe-4S</keyword>
<dbReference type="GO" id="GO:0009055">
    <property type="term" value="F:electron transfer activity"/>
    <property type="evidence" value="ECO:0007669"/>
    <property type="project" value="InterPro"/>
</dbReference>
<dbReference type="Gene3D" id="3.40.50.11540">
    <property type="entry name" value="NADH-ubiquinone oxidoreductase 51kDa subunit"/>
    <property type="match status" value="1"/>
</dbReference>
<dbReference type="Pfam" id="PF01512">
    <property type="entry name" value="Complex1_51K"/>
    <property type="match status" value="1"/>
</dbReference>
<dbReference type="Pfam" id="PF13375">
    <property type="entry name" value="RnfC_N"/>
    <property type="match status" value="1"/>
</dbReference>
<dbReference type="SUPFAM" id="SSF46548">
    <property type="entry name" value="alpha-helical ferredoxin"/>
    <property type="match status" value="1"/>
</dbReference>
<dbReference type="PROSITE" id="PS51379">
    <property type="entry name" value="4FE4S_FER_2"/>
    <property type="match status" value="1"/>
</dbReference>
<dbReference type="Proteomes" id="UP000000602">
    <property type="component" value="Chromosome"/>
</dbReference>
<dbReference type="Pfam" id="PF13534">
    <property type="entry name" value="Fer4_17"/>
    <property type="match status" value="1"/>
</dbReference>
<dbReference type="InterPro" id="IPR019554">
    <property type="entry name" value="Soluble_ligand-bd"/>
</dbReference>
<keyword evidence="5" id="KW-0249">Electron transport</keyword>
<dbReference type="GO" id="GO:0016020">
    <property type="term" value="C:membrane"/>
    <property type="evidence" value="ECO:0007669"/>
    <property type="project" value="InterPro"/>
</dbReference>
<keyword evidence="3" id="KW-0479">Metal-binding</keyword>
<dbReference type="EMBL" id="CR522870">
    <property type="protein sequence ID" value="CAG37773.1"/>
    <property type="molecule type" value="Genomic_DNA"/>
</dbReference>
<evidence type="ECO:0000256" key="2">
    <source>
        <dbReference type="ARBA" id="ARBA00022485"/>
    </source>
</evidence>
<dbReference type="STRING" id="177439.DP3044"/>
<name>Q6AIQ7_DESPS</name>
<dbReference type="SUPFAM" id="SSF142984">
    <property type="entry name" value="Nqo1 middle domain-like"/>
    <property type="match status" value="1"/>
</dbReference>
<dbReference type="GO" id="GO:0051539">
    <property type="term" value="F:4 iron, 4 sulfur cluster binding"/>
    <property type="evidence" value="ECO:0007669"/>
    <property type="project" value="UniProtKB-KW"/>
</dbReference>
<dbReference type="PIRSF" id="PIRSF036408">
    <property type="entry name" value="PduS_prd"/>
    <property type="match status" value="1"/>
</dbReference>
<evidence type="ECO:0000313" key="9">
    <source>
        <dbReference type="EMBL" id="CAG37773.1"/>
    </source>
</evidence>
<dbReference type="HOGENOM" id="CLU_010808_0_0_7"/>
<dbReference type="KEGG" id="dps:DP3044"/>
<dbReference type="InterPro" id="IPR011538">
    <property type="entry name" value="Nuo51_FMN-bd"/>
</dbReference>
<dbReference type="InterPro" id="IPR010208">
    <property type="entry name" value="Ion_transpt_RnfC/RsxC"/>
</dbReference>
<dbReference type="InterPro" id="IPR017896">
    <property type="entry name" value="4Fe4S_Fe-S-bd"/>
</dbReference>
<dbReference type="GO" id="GO:0046872">
    <property type="term" value="F:metal ion binding"/>
    <property type="evidence" value="ECO:0007669"/>
    <property type="project" value="UniProtKB-KW"/>
</dbReference>
<feature type="domain" description="4Fe-4S ferredoxin-type" evidence="8">
    <location>
        <begin position="249"/>
        <end position="279"/>
    </location>
</feature>
<keyword evidence="7" id="KW-0411">Iron-sulfur</keyword>
<dbReference type="SUPFAM" id="SSF142019">
    <property type="entry name" value="Nqo1 FMN-binding domain-like"/>
    <property type="match status" value="1"/>
</dbReference>
<evidence type="ECO:0000256" key="7">
    <source>
        <dbReference type="ARBA" id="ARBA00023014"/>
    </source>
</evidence>
<evidence type="ECO:0000256" key="6">
    <source>
        <dbReference type="ARBA" id="ARBA00023004"/>
    </source>
</evidence>
<keyword evidence="6" id="KW-0408">Iron</keyword>
<evidence type="ECO:0000256" key="5">
    <source>
        <dbReference type="ARBA" id="ARBA00022982"/>
    </source>
</evidence>
<dbReference type="AlphaFoldDB" id="Q6AIQ7"/>
<keyword evidence="4" id="KW-0677">Repeat</keyword>
<evidence type="ECO:0000256" key="1">
    <source>
        <dbReference type="ARBA" id="ARBA00022448"/>
    </source>
</evidence>
<dbReference type="PANTHER" id="PTHR43034:SF2">
    <property type="entry name" value="ION-TRANSLOCATING OXIDOREDUCTASE COMPLEX SUBUNIT C"/>
    <property type="match status" value="1"/>
</dbReference>
<dbReference type="InterPro" id="IPR017054">
    <property type="entry name" value="PduS"/>
</dbReference>
<evidence type="ECO:0000313" key="10">
    <source>
        <dbReference type="Proteomes" id="UP000000602"/>
    </source>
</evidence>
<dbReference type="Pfam" id="PF10531">
    <property type="entry name" value="SLBB"/>
    <property type="match status" value="1"/>
</dbReference>
<keyword evidence="10" id="KW-1185">Reference proteome</keyword>
<sequence length="447" mass="47475">MIMNKDSLLRSILDAGIVGEGGAGFPAHVKYDTQVDTVIANGCECEPLLHTDQHIMRTRAADIVVAMQAIVSVTGATRGVIGIKSKYTEIAKIFADCIEGTGLELAQLDNFYPAGDEQALVYEVTGKTIPPLGLPKDVGAVVANVGTLAEVAAAIKGTPLTHKIVTVTGDVGSPAVIRVPLGTKMSECLAHCGGSTVADPIYILGGPMMGRMVDSEEDFATKMVTKTTGGLIVLPRGHYLHVMASRDIHTMERQAASTCIQCRLCTDLCPRYLIGQDFQTHKVMRAFAAGGLNGAGLEQAFLCCECGVCEMFSCPMGLSPRRINAAIRAKMRQERIPYEGSRAVIPAQSDMRPYRKVPVPRLALKIGIDRFMDLHPAFTGDYIPAEVRIPLHQHIGAPSVAQVKKGDVVKVGQLIGAVPKGALGAKIHASIAGTVMEVGNEVVIKGA</sequence>
<dbReference type="Gene3D" id="3.10.20.600">
    <property type="match status" value="1"/>
</dbReference>
<evidence type="ECO:0000256" key="3">
    <source>
        <dbReference type="ARBA" id="ARBA00022723"/>
    </source>
</evidence>
<evidence type="ECO:0000256" key="4">
    <source>
        <dbReference type="ARBA" id="ARBA00022737"/>
    </source>
</evidence>
<dbReference type="eggNOG" id="COG4656">
    <property type="taxonomic scope" value="Bacteria"/>
</dbReference>
<evidence type="ECO:0000259" key="8">
    <source>
        <dbReference type="PROSITE" id="PS51379"/>
    </source>
</evidence>
<dbReference type="InterPro" id="IPR017900">
    <property type="entry name" value="4Fe4S_Fe_S_CS"/>
</dbReference>
<organism evidence="9 10">
    <name type="scientific">Desulfotalea psychrophila (strain LSv54 / DSM 12343)</name>
    <dbReference type="NCBI Taxonomy" id="177439"/>
    <lineage>
        <taxon>Bacteria</taxon>
        <taxon>Pseudomonadati</taxon>
        <taxon>Thermodesulfobacteriota</taxon>
        <taxon>Desulfobulbia</taxon>
        <taxon>Desulfobulbales</taxon>
        <taxon>Desulfocapsaceae</taxon>
        <taxon>Desulfotalea</taxon>
    </lineage>
</organism>
<keyword evidence="1" id="KW-0813">Transport</keyword>